<dbReference type="Proteomes" id="UP000544052">
    <property type="component" value="Unassembled WGS sequence"/>
</dbReference>
<name>A0ABR6E8Y0_9LACO</name>
<organism evidence="1 2">
    <name type="scientific">Limosilactobacillus fastidiosus</name>
    <dbReference type="NCBI Taxonomy" id="2759855"/>
    <lineage>
        <taxon>Bacteria</taxon>
        <taxon>Bacillati</taxon>
        <taxon>Bacillota</taxon>
        <taxon>Bacilli</taxon>
        <taxon>Lactobacillales</taxon>
        <taxon>Lactobacillaceae</taxon>
        <taxon>Limosilactobacillus</taxon>
    </lineage>
</organism>
<protein>
    <submittedName>
        <fullName evidence="1">Uncharacterized protein</fullName>
    </submittedName>
</protein>
<gene>
    <name evidence="1" type="ORF">H5R64_07765</name>
</gene>
<accession>A0ABR6E8Y0</accession>
<proteinExistence type="predicted"/>
<comment type="caution">
    <text evidence="1">The sequence shown here is derived from an EMBL/GenBank/DDBJ whole genome shotgun (WGS) entry which is preliminary data.</text>
</comment>
<dbReference type="RefSeq" id="WP_182583297.1">
    <property type="nucleotide sequence ID" value="NZ_JACIUZ010000044.1"/>
</dbReference>
<keyword evidence="2" id="KW-1185">Reference proteome</keyword>
<reference evidence="1 2" key="1">
    <citation type="submission" date="2020-07" db="EMBL/GenBank/DDBJ databases">
        <title>Description of Limosilactobacillus balticus sp. nov., Limosilactobacillus agrestis sp. nov., Limosilactobacillus albertensis sp. nov., Limosilactobacillus rudii sp. nov., Limosilactobacillus fastidiosus sp. nov., five novel Limosilactobacillus species isolated from the vertebrate gastrointestinal tract, and proposal of 6 subspecies of Limosilactobacillus reuteri adapted to the gastrointestinal tract of specific vertebrate hosts.</title>
        <authorList>
            <person name="Li F."/>
            <person name="Cheng C."/>
            <person name="Zheng J."/>
            <person name="Quevedo R.M."/>
            <person name="Li J."/>
            <person name="Roos S."/>
            <person name="Gaenzle M.G."/>
            <person name="Walter J."/>
        </authorList>
    </citation>
    <scope>NUCLEOTIDE SEQUENCE [LARGE SCALE GENOMIC DNA]</scope>
    <source>
        <strain evidence="1 2">WF-MO7-1</strain>
    </source>
</reference>
<sequence length="160" mass="17741">MDLQKITAGMDLGVEAIEHNFEAVDQTVENMGGGKLSQLHWSDVTTEGLVATNDWGLLPASRNSGYQTAQLGNKKLVWFHPILQRLNSNFNGSSCGFVIKVPHNIEPQAYAFGGSIDPDRQWGYMMGQGFALSTYTGIVKDDNWVKDNLYSFSVFYLANN</sequence>
<evidence type="ECO:0000313" key="1">
    <source>
        <dbReference type="EMBL" id="MBB1063650.1"/>
    </source>
</evidence>
<dbReference type="EMBL" id="JACIUZ010000044">
    <property type="protein sequence ID" value="MBB1063650.1"/>
    <property type="molecule type" value="Genomic_DNA"/>
</dbReference>
<evidence type="ECO:0000313" key="2">
    <source>
        <dbReference type="Proteomes" id="UP000544052"/>
    </source>
</evidence>